<dbReference type="AlphaFoldDB" id="A0A5B8U393"/>
<protein>
    <submittedName>
        <fullName evidence="1">Uncharacterized protein</fullName>
    </submittedName>
</protein>
<keyword evidence="2" id="KW-1185">Reference proteome</keyword>
<organism evidence="1 2">
    <name type="scientific">Baekduia soli</name>
    <dbReference type="NCBI Taxonomy" id="496014"/>
    <lineage>
        <taxon>Bacteria</taxon>
        <taxon>Bacillati</taxon>
        <taxon>Actinomycetota</taxon>
        <taxon>Thermoleophilia</taxon>
        <taxon>Solirubrobacterales</taxon>
        <taxon>Baekduiaceae</taxon>
        <taxon>Baekduia</taxon>
    </lineage>
</organism>
<dbReference type="KEGG" id="bsol:FSW04_07930"/>
<name>A0A5B8U393_9ACTN</name>
<accession>A0A5B8U393</accession>
<gene>
    <name evidence="1" type="ORF">FSW04_07930</name>
</gene>
<reference evidence="1 2" key="1">
    <citation type="journal article" date="2018" name="J. Microbiol.">
        <title>Baekduia soli gen. nov., sp. nov., a novel bacterium isolated from the soil of Baekdu Mountain and proposal of a novel family name, Baekduiaceae fam. nov.</title>
        <authorList>
            <person name="An D.S."/>
            <person name="Siddiqi M.Z."/>
            <person name="Kim K.H."/>
            <person name="Yu H.S."/>
            <person name="Im W.T."/>
        </authorList>
    </citation>
    <scope>NUCLEOTIDE SEQUENCE [LARGE SCALE GENOMIC DNA]</scope>
    <source>
        <strain evidence="1 2">BR7-21</strain>
    </source>
</reference>
<dbReference type="EMBL" id="CP042430">
    <property type="protein sequence ID" value="QEC47514.1"/>
    <property type="molecule type" value="Genomic_DNA"/>
</dbReference>
<dbReference type="OrthoDB" id="5243933at2"/>
<proteinExistence type="predicted"/>
<dbReference type="RefSeq" id="WP_146918053.1">
    <property type="nucleotide sequence ID" value="NZ_CP042430.1"/>
</dbReference>
<evidence type="ECO:0000313" key="2">
    <source>
        <dbReference type="Proteomes" id="UP000321805"/>
    </source>
</evidence>
<dbReference type="Proteomes" id="UP000321805">
    <property type="component" value="Chromosome"/>
</dbReference>
<sequence length="115" mass="12068">MPAPRFTAEQVDAAVAALSDDPERFVHAQEIVTHAAPGLQRVLNEALHAGGWFGEAHEAQVTGAAAGEDPGERAIAIRTLIAEETRLSMLVGVAVGLELARALDATSHPRPEEDG</sequence>
<evidence type="ECO:0000313" key="1">
    <source>
        <dbReference type="EMBL" id="QEC47514.1"/>
    </source>
</evidence>